<gene>
    <name evidence="2" type="ORF">VKT23_012444</name>
</gene>
<proteinExistence type="predicted"/>
<evidence type="ECO:0000313" key="2">
    <source>
        <dbReference type="EMBL" id="KAK7451765.1"/>
    </source>
</evidence>
<protein>
    <submittedName>
        <fullName evidence="2">Uncharacterized protein</fullName>
    </submittedName>
</protein>
<organism evidence="2 3">
    <name type="scientific">Marasmiellus scandens</name>
    <dbReference type="NCBI Taxonomy" id="2682957"/>
    <lineage>
        <taxon>Eukaryota</taxon>
        <taxon>Fungi</taxon>
        <taxon>Dikarya</taxon>
        <taxon>Basidiomycota</taxon>
        <taxon>Agaricomycotina</taxon>
        <taxon>Agaricomycetes</taxon>
        <taxon>Agaricomycetidae</taxon>
        <taxon>Agaricales</taxon>
        <taxon>Marasmiineae</taxon>
        <taxon>Omphalotaceae</taxon>
        <taxon>Marasmiellus</taxon>
    </lineage>
</organism>
<dbReference type="Proteomes" id="UP001498398">
    <property type="component" value="Unassembled WGS sequence"/>
</dbReference>
<dbReference type="EMBL" id="JBANRG010000030">
    <property type="protein sequence ID" value="KAK7451765.1"/>
    <property type="molecule type" value="Genomic_DNA"/>
</dbReference>
<accession>A0ABR1J637</accession>
<sequence length="153" mass="18387">MEAELNEPDLSKNQAHKEYTSRNCLKLAEQRRMQRSRQSLSDEQRETRAAHHQISAAKYREANRETLRLKEQKCRKEISNARAPLYVRRQRRAMCEEHDRDLHLAFAENRQVEYHMKWTRRPTKSFLARMRRLEELQFQGENGYGETSSDLLP</sequence>
<keyword evidence="3" id="KW-1185">Reference proteome</keyword>
<evidence type="ECO:0000313" key="3">
    <source>
        <dbReference type="Proteomes" id="UP001498398"/>
    </source>
</evidence>
<comment type="caution">
    <text evidence="2">The sequence shown here is derived from an EMBL/GenBank/DDBJ whole genome shotgun (WGS) entry which is preliminary data.</text>
</comment>
<feature type="compositionally biased region" description="Basic and acidic residues" evidence="1">
    <location>
        <begin position="40"/>
        <end position="49"/>
    </location>
</feature>
<evidence type="ECO:0000256" key="1">
    <source>
        <dbReference type="SAM" id="MobiDB-lite"/>
    </source>
</evidence>
<reference evidence="2 3" key="1">
    <citation type="submission" date="2024-01" db="EMBL/GenBank/DDBJ databases">
        <title>A draft genome for the cacao thread blight pathogen Marasmiellus scandens.</title>
        <authorList>
            <person name="Baruah I.K."/>
            <person name="Leung J."/>
            <person name="Bukari Y."/>
            <person name="Amoako-Attah I."/>
            <person name="Meinhardt L.W."/>
            <person name="Bailey B.A."/>
            <person name="Cohen S.P."/>
        </authorList>
    </citation>
    <scope>NUCLEOTIDE SEQUENCE [LARGE SCALE GENOMIC DNA]</scope>
    <source>
        <strain evidence="2 3">GH-19</strain>
    </source>
</reference>
<name>A0ABR1J637_9AGAR</name>
<feature type="region of interest" description="Disordered" evidence="1">
    <location>
        <begin position="1"/>
        <end position="55"/>
    </location>
</feature>